<keyword evidence="1" id="KW-0732">Signal</keyword>
<evidence type="ECO:0000256" key="1">
    <source>
        <dbReference type="SAM" id="SignalP"/>
    </source>
</evidence>
<protein>
    <submittedName>
        <fullName evidence="2">Uncharacterized protein</fullName>
    </submittedName>
</protein>
<feature type="chain" id="PRO_5040944599" evidence="1">
    <location>
        <begin position="22"/>
        <end position="375"/>
    </location>
</feature>
<reference evidence="2" key="1">
    <citation type="submission" date="2023-01" db="EMBL/GenBank/DDBJ databases">
        <title>Genome assembly of the deep-sea coral Lophelia pertusa.</title>
        <authorList>
            <person name="Herrera S."/>
            <person name="Cordes E."/>
        </authorList>
    </citation>
    <scope>NUCLEOTIDE SEQUENCE</scope>
    <source>
        <strain evidence="2">USNM1676648</strain>
        <tissue evidence="2">Polyp</tissue>
    </source>
</reference>
<dbReference type="EMBL" id="MU825874">
    <property type="protein sequence ID" value="KAJ7387356.1"/>
    <property type="molecule type" value="Genomic_DNA"/>
</dbReference>
<sequence length="375" mass="41287">MNQAIVKVLIMLALFTNTAHSGPLAYGICQTGCNFVWVACVAAAGGVAGVSTGGVGVPAVILACNVAQGVCMTACVAAEELQEATVLPAPVPPVAISGEEFLKVTGERFKEEVRRLQEALQHHCGKNKRPPIYDPAQFLQFCSLHGAANVFNFILSCMTSSHHSDDRILLNRKRTVVILYQLCFGFSQKCNFFQEDNGLFLQFSNLTQCGIETQRQLGTSCSSKVISRNRDSISKDNINVVNNAIQEAMDKKQAILMMIDDYHNIHTIRRPCDEKKTYNVDHMCTIIIKIVKEEPAIPVTSINLIHNPNGIDVDLLLNNLCSNSFFCQVSCSSFASSMPELACLSFDPIMGGSKWKAMTTRHKMLDLCVLLRMFI</sequence>
<dbReference type="PANTHER" id="PTHR37475">
    <property type="entry name" value="ZYGOTE-SPECIFIC CLASS V COPY B GENE PROTEIN"/>
    <property type="match status" value="1"/>
</dbReference>
<evidence type="ECO:0000313" key="2">
    <source>
        <dbReference type="EMBL" id="KAJ7387356.1"/>
    </source>
</evidence>
<dbReference type="AlphaFoldDB" id="A0A9X0D5L0"/>
<feature type="signal peptide" evidence="1">
    <location>
        <begin position="1"/>
        <end position="21"/>
    </location>
</feature>
<keyword evidence="3" id="KW-1185">Reference proteome</keyword>
<evidence type="ECO:0000313" key="3">
    <source>
        <dbReference type="Proteomes" id="UP001163046"/>
    </source>
</evidence>
<proteinExistence type="predicted"/>
<dbReference type="PANTHER" id="PTHR37475:SF1">
    <property type="entry name" value="ZYGOTE-SPECIFIC PROTEIN"/>
    <property type="match status" value="1"/>
</dbReference>
<organism evidence="2 3">
    <name type="scientific">Desmophyllum pertusum</name>
    <dbReference type="NCBI Taxonomy" id="174260"/>
    <lineage>
        <taxon>Eukaryota</taxon>
        <taxon>Metazoa</taxon>
        <taxon>Cnidaria</taxon>
        <taxon>Anthozoa</taxon>
        <taxon>Hexacorallia</taxon>
        <taxon>Scleractinia</taxon>
        <taxon>Caryophylliina</taxon>
        <taxon>Caryophylliidae</taxon>
        <taxon>Desmophyllum</taxon>
    </lineage>
</organism>
<name>A0A9X0D5L0_9CNID</name>
<gene>
    <name evidence="2" type="ORF">OS493_004347</name>
</gene>
<accession>A0A9X0D5L0</accession>
<comment type="caution">
    <text evidence="2">The sequence shown here is derived from an EMBL/GenBank/DDBJ whole genome shotgun (WGS) entry which is preliminary data.</text>
</comment>
<dbReference type="OrthoDB" id="6374006at2759"/>
<dbReference type="Proteomes" id="UP001163046">
    <property type="component" value="Unassembled WGS sequence"/>
</dbReference>